<dbReference type="AlphaFoldDB" id="A0A9N8EKD0"/>
<evidence type="ECO:0000256" key="7">
    <source>
        <dbReference type="ARBA" id="ARBA00022801"/>
    </source>
</evidence>
<evidence type="ECO:0000313" key="16">
    <source>
        <dbReference type="EMBL" id="CAB9520459.1"/>
    </source>
</evidence>
<dbReference type="SMART" id="SM00490">
    <property type="entry name" value="HELICc"/>
    <property type="match status" value="1"/>
</dbReference>
<dbReference type="EMBL" id="CAICTM010001101">
    <property type="protein sequence ID" value="CAB9520459.1"/>
    <property type="molecule type" value="Genomic_DNA"/>
</dbReference>
<dbReference type="Pfam" id="PF00271">
    <property type="entry name" value="Helicase_C"/>
    <property type="match status" value="1"/>
</dbReference>
<feature type="region of interest" description="Disordered" evidence="13">
    <location>
        <begin position="552"/>
        <end position="580"/>
    </location>
</feature>
<evidence type="ECO:0000259" key="15">
    <source>
        <dbReference type="PROSITE" id="PS51194"/>
    </source>
</evidence>
<keyword evidence="5" id="KW-0698">rRNA processing</keyword>
<feature type="region of interest" description="Disordered" evidence="13">
    <location>
        <begin position="67"/>
        <end position="115"/>
    </location>
</feature>
<dbReference type="InterPro" id="IPR014001">
    <property type="entry name" value="Helicase_ATP-bd"/>
</dbReference>
<dbReference type="PROSITE" id="PS51192">
    <property type="entry name" value="HELICASE_ATP_BIND_1"/>
    <property type="match status" value="1"/>
</dbReference>
<evidence type="ECO:0000256" key="9">
    <source>
        <dbReference type="ARBA" id="ARBA00022840"/>
    </source>
</evidence>
<dbReference type="InterPro" id="IPR044742">
    <property type="entry name" value="DEAD/DEAH_RhlB"/>
</dbReference>
<evidence type="ECO:0000256" key="11">
    <source>
        <dbReference type="ARBA" id="ARBA00037449"/>
    </source>
</evidence>
<dbReference type="PANTHER" id="PTHR47958">
    <property type="entry name" value="ATP-DEPENDENT RNA HELICASE DBP3"/>
    <property type="match status" value="1"/>
</dbReference>
<comment type="function">
    <text evidence="11">ATP-dependent RNA helicase required for 60S ribosomal subunit synthesis. Involved in efficient pre-rRNA processing, predominantly at site A3, which is necessary for the normal formation of 25S and 5.8S rRNAs.</text>
</comment>
<dbReference type="GO" id="GO:0016787">
    <property type="term" value="F:hydrolase activity"/>
    <property type="evidence" value="ECO:0007669"/>
    <property type="project" value="UniProtKB-KW"/>
</dbReference>
<dbReference type="InterPro" id="IPR011545">
    <property type="entry name" value="DEAD/DEAH_box_helicase_dom"/>
</dbReference>
<evidence type="ECO:0000313" key="17">
    <source>
        <dbReference type="Proteomes" id="UP001153069"/>
    </source>
</evidence>
<dbReference type="PROSITE" id="PS00039">
    <property type="entry name" value="DEAD_ATP_HELICASE"/>
    <property type="match status" value="1"/>
</dbReference>
<gene>
    <name evidence="16" type="ORF">SEMRO_1103_G241740.1</name>
</gene>
<evidence type="ECO:0000256" key="12">
    <source>
        <dbReference type="RuleBase" id="RU000492"/>
    </source>
</evidence>
<keyword evidence="6 12" id="KW-0547">Nucleotide-binding</keyword>
<proteinExistence type="inferred from homology"/>
<evidence type="ECO:0000256" key="10">
    <source>
        <dbReference type="ARBA" id="ARBA00023242"/>
    </source>
</evidence>
<keyword evidence="8 12" id="KW-0347">Helicase</keyword>
<organism evidence="16 17">
    <name type="scientific">Seminavis robusta</name>
    <dbReference type="NCBI Taxonomy" id="568900"/>
    <lineage>
        <taxon>Eukaryota</taxon>
        <taxon>Sar</taxon>
        <taxon>Stramenopiles</taxon>
        <taxon>Ochrophyta</taxon>
        <taxon>Bacillariophyta</taxon>
        <taxon>Bacillariophyceae</taxon>
        <taxon>Bacillariophycidae</taxon>
        <taxon>Naviculales</taxon>
        <taxon>Naviculaceae</taxon>
        <taxon>Seminavis</taxon>
    </lineage>
</organism>
<keyword evidence="7 12" id="KW-0378">Hydrolase</keyword>
<keyword evidence="9 12" id="KW-0067">ATP-binding</keyword>
<keyword evidence="10" id="KW-0539">Nucleus</keyword>
<evidence type="ECO:0000256" key="6">
    <source>
        <dbReference type="ARBA" id="ARBA00022741"/>
    </source>
</evidence>
<dbReference type="SUPFAM" id="SSF52540">
    <property type="entry name" value="P-loop containing nucleoside triphosphate hydrolases"/>
    <property type="match status" value="1"/>
</dbReference>
<evidence type="ECO:0000256" key="3">
    <source>
        <dbReference type="ARBA" id="ARBA00012552"/>
    </source>
</evidence>
<dbReference type="PROSITE" id="PS51194">
    <property type="entry name" value="HELICASE_CTER"/>
    <property type="match status" value="1"/>
</dbReference>
<dbReference type="InterPro" id="IPR000629">
    <property type="entry name" value="RNA-helicase_DEAD-box_CS"/>
</dbReference>
<reference evidence="16" key="1">
    <citation type="submission" date="2020-06" db="EMBL/GenBank/DDBJ databases">
        <authorList>
            <consortium name="Plant Systems Biology data submission"/>
        </authorList>
    </citation>
    <scope>NUCLEOTIDE SEQUENCE</scope>
    <source>
        <strain evidence="16">D6</strain>
    </source>
</reference>
<dbReference type="Pfam" id="PF00270">
    <property type="entry name" value="DEAD"/>
    <property type="match status" value="1"/>
</dbReference>
<dbReference type="Gene3D" id="3.40.50.300">
    <property type="entry name" value="P-loop containing nucleotide triphosphate hydrolases"/>
    <property type="match status" value="2"/>
</dbReference>
<name>A0A9N8EKD0_9STRA</name>
<comment type="similarity">
    <text evidence="2">Belongs to the DEAD box helicase family. DDX5/DBP2 subfamily.</text>
</comment>
<dbReference type="EC" id="3.6.4.13" evidence="3"/>
<dbReference type="CDD" id="cd18787">
    <property type="entry name" value="SF2_C_DEAD"/>
    <property type="match status" value="1"/>
</dbReference>
<dbReference type="InterPro" id="IPR001650">
    <property type="entry name" value="Helicase_C-like"/>
</dbReference>
<dbReference type="GO" id="GO:0003724">
    <property type="term" value="F:RNA helicase activity"/>
    <property type="evidence" value="ECO:0007669"/>
    <property type="project" value="UniProtKB-EC"/>
</dbReference>
<dbReference type="GO" id="GO:0003676">
    <property type="term" value="F:nucleic acid binding"/>
    <property type="evidence" value="ECO:0007669"/>
    <property type="project" value="InterPro"/>
</dbReference>
<evidence type="ECO:0000256" key="13">
    <source>
        <dbReference type="SAM" id="MobiDB-lite"/>
    </source>
</evidence>
<comment type="caution">
    <text evidence="16">The sequence shown here is derived from an EMBL/GenBank/DDBJ whole genome shotgun (WGS) entry which is preliminary data.</text>
</comment>
<keyword evidence="17" id="KW-1185">Reference proteome</keyword>
<feature type="domain" description="Helicase C-terminal" evidence="15">
    <location>
        <begin position="393"/>
        <end position="542"/>
    </location>
</feature>
<accession>A0A9N8EKD0</accession>
<protein>
    <recommendedName>
        <fullName evidence="3">RNA helicase</fullName>
        <ecNumber evidence="3">3.6.4.13</ecNumber>
    </recommendedName>
</protein>
<evidence type="ECO:0000256" key="8">
    <source>
        <dbReference type="ARBA" id="ARBA00022806"/>
    </source>
</evidence>
<evidence type="ECO:0000256" key="2">
    <source>
        <dbReference type="ARBA" id="ARBA00009334"/>
    </source>
</evidence>
<dbReference type="FunFam" id="3.40.50.300:FF:000008">
    <property type="entry name" value="ATP-dependent RNA helicase RhlB"/>
    <property type="match status" value="1"/>
</dbReference>
<evidence type="ECO:0000259" key="14">
    <source>
        <dbReference type="PROSITE" id="PS51192"/>
    </source>
</evidence>
<sequence>MVEASAALKIVKKALKRQDSKSLKLKELAKTVAKEMGEEKISSKVIKQWIQDSKKFSLNGKVVSLVDKDAKKRKGNESPQTVITKKAKLIEEEDESSDSKEDSTPKTGSVQEWRTENKIVVKHSTDDKPLEDEIIQNPQYHPFTTFDACKSVTPALIQQCTKGNGFTTPSPIQAQSWPILLAPRDVVGIAETGSGKTLAFGLPALHKMKLAGKCRKPRMLVLSPTRELAMQSDAVLQEFGAVVGLRSITLYGGVPKQAQVAELKRGNVDCLVATPGRLKDLLQEGSCDLSQIGTLVLDEADRMLDMGFEEDVRYIISQCPDKDQRQTAMFSATWPAAIQDIAINYMNDPIRIYVGFEAIVGSNGQNSVDDALSANKRVAQTVEVIDDRAREARLRQLLEKYQKGKRSNDRILIFALYKKEAERLEFSLRRMGWNVCSIHGNKQQAARTAALAEFKSGKCPLMVATDVAARGLDIPNVEVVINFTFPLTIEDYVHRIGRTGRAGKTGISHTFFQPGDKSHAGELQQVMKQAGQPVPDALMKFGSTIKKKEHKLYGNFGPKDNGKPMKKATKITFDYSDDEE</sequence>
<dbReference type="InterPro" id="IPR027417">
    <property type="entry name" value="P-loop_NTPase"/>
</dbReference>
<evidence type="ECO:0000256" key="5">
    <source>
        <dbReference type="ARBA" id="ARBA00022552"/>
    </source>
</evidence>
<dbReference type="Proteomes" id="UP001153069">
    <property type="component" value="Unassembled WGS sequence"/>
</dbReference>
<dbReference type="InterPro" id="IPR058719">
    <property type="entry name" value="WHD_LYAR"/>
</dbReference>
<dbReference type="CDD" id="cd00268">
    <property type="entry name" value="DEADc"/>
    <property type="match status" value="1"/>
</dbReference>
<dbReference type="OrthoDB" id="196131at2759"/>
<dbReference type="GO" id="GO:0005524">
    <property type="term" value="F:ATP binding"/>
    <property type="evidence" value="ECO:0007669"/>
    <property type="project" value="UniProtKB-KW"/>
</dbReference>
<dbReference type="SMART" id="SM00487">
    <property type="entry name" value="DEXDc"/>
    <property type="match status" value="1"/>
</dbReference>
<dbReference type="Pfam" id="PF25879">
    <property type="entry name" value="WHD_LYAR"/>
    <property type="match status" value="1"/>
</dbReference>
<feature type="domain" description="Helicase ATP-binding" evidence="14">
    <location>
        <begin position="177"/>
        <end position="352"/>
    </location>
</feature>
<evidence type="ECO:0000256" key="4">
    <source>
        <dbReference type="ARBA" id="ARBA00022517"/>
    </source>
</evidence>
<comment type="subcellular location">
    <subcellularLocation>
        <location evidence="1">Nucleus</location>
        <location evidence="1">Nucleolus</location>
    </subcellularLocation>
</comment>
<keyword evidence="4" id="KW-0690">Ribosome biogenesis</keyword>
<evidence type="ECO:0000256" key="1">
    <source>
        <dbReference type="ARBA" id="ARBA00004604"/>
    </source>
</evidence>